<organism evidence="1 2">
    <name type="scientific">Streptomyces niveus</name>
    <name type="common">Streptomyces spheroides</name>
    <dbReference type="NCBI Taxonomy" id="193462"/>
    <lineage>
        <taxon>Bacteria</taxon>
        <taxon>Bacillati</taxon>
        <taxon>Actinomycetota</taxon>
        <taxon>Actinomycetes</taxon>
        <taxon>Kitasatosporales</taxon>
        <taxon>Streptomycetaceae</taxon>
        <taxon>Streptomyces</taxon>
    </lineage>
</organism>
<sequence>MKNTLTTDQLVRAHGLDNVVYFPRHPGTRFEPATAAFLSTVGIPNMRLFKTRADIGLKDPDPVELGALFDLDDDDCPAERRHWQALGYLRSTLIVIDPDSGAVHGYPEGEEDSLPLHRDVESLAYCLTEFRKLQDAHAHGDDTEAIVHRFREAVTAFDAAPLEDDESEWNTILDEILDGIW</sequence>
<keyword evidence="2" id="KW-1185">Reference proteome</keyword>
<dbReference type="RefSeq" id="WP_329078007.1">
    <property type="nucleotide sequence ID" value="NZ_CP109495.1"/>
</dbReference>
<dbReference type="InterPro" id="IPR025851">
    <property type="entry name" value="SUKH-4"/>
</dbReference>
<dbReference type="EMBL" id="CP109495">
    <property type="protein sequence ID" value="WUX54400.1"/>
    <property type="molecule type" value="Genomic_DNA"/>
</dbReference>
<evidence type="ECO:0000313" key="2">
    <source>
        <dbReference type="Proteomes" id="UP001432209"/>
    </source>
</evidence>
<reference evidence="1" key="1">
    <citation type="submission" date="2022-10" db="EMBL/GenBank/DDBJ databases">
        <title>The complete genomes of actinobacterial strains from the NBC collection.</title>
        <authorList>
            <person name="Joergensen T.S."/>
            <person name="Alvarez Arevalo M."/>
            <person name="Sterndorff E.B."/>
            <person name="Faurdal D."/>
            <person name="Vuksanovic O."/>
            <person name="Mourched A.-S."/>
            <person name="Charusanti P."/>
            <person name="Shaw S."/>
            <person name="Blin K."/>
            <person name="Weber T."/>
        </authorList>
    </citation>
    <scope>NUCLEOTIDE SEQUENCE</scope>
    <source>
        <strain evidence="1">NBC_01432</strain>
    </source>
</reference>
<accession>A0ABZ2A6S0</accession>
<gene>
    <name evidence="1" type="ORF">OG442_24190</name>
</gene>
<name>A0ABZ2A6S0_STRNV</name>
<proteinExistence type="predicted"/>
<dbReference type="Pfam" id="PF14435">
    <property type="entry name" value="SUKH-4"/>
    <property type="match status" value="1"/>
</dbReference>
<dbReference type="Proteomes" id="UP001432209">
    <property type="component" value="Chromosome"/>
</dbReference>
<protein>
    <submittedName>
        <fullName evidence="1">SUKH-4 family immunity protein</fullName>
    </submittedName>
</protein>
<evidence type="ECO:0000313" key="1">
    <source>
        <dbReference type="EMBL" id="WUX54400.1"/>
    </source>
</evidence>